<dbReference type="Pfam" id="PF12571">
    <property type="entry name" value="Phage_tail_fib"/>
    <property type="match status" value="1"/>
</dbReference>
<feature type="domain" description="Phage tail fibre protein N-terminal" evidence="1">
    <location>
        <begin position="2"/>
        <end position="104"/>
    </location>
</feature>
<dbReference type="RefSeq" id="WP_125562276.1">
    <property type="nucleotide sequence ID" value="NZ_CP045429.1"/>
</dbReference>
<dbReference type="InterPro" id="IPR022225">
    <property type="entry name" value="Phage_tail_fibre_N"/>
</dbReference>
<dbReference type="Proteomes" id="UP000305729">
    <property type="component" value="Chromosome 1"/>
</dbReference>
<evidence type="ECO:0000313" key="3">
    <source>
        <dbReference type="Proteomes" id="UP000305729"/>
    </source>
</evidence>
<name>A0A5S3URY6_9GAMM</name>
<accession>A0A5S3URY6</accession>
<dbReference type="AlphaFoldDB" id="A0A5S3URY6"/>
<dbReference type="OrthoDB" id="8596123at2"/>
<proteinExistence type="predicted"/>
<organism evidence="2 3">
    <name type="scientific">Pseudoalteromonas rubra</name>
    <dbReference type="NCBI Taxonomy" id="43658"/>
    <lineage>
        <taxon>Bacteria</taxon>
        <taxon>Pseudomonadati</taxon>
        <taxon>Pseudomonadota</taxon>
        <taxon>Gammaproteobacteria</taxon>
        <taxon>Alteromonadales</taxon>
        <taxon>Pseudoalteromonadaceae</taxon>
        <taxon>Pseudoalteromonas</taxon>
    </lineage>
</organism>
<protein>
    <submittedName>
        <fullName evidence="2">Phage tail protein</fullName>
    </submittedName>
</protein>
<reference evidence="2 3" key="1">
    <citation type="submission" date="2019-10" db="EMBL/GenBank/DDBJ databases">
        <title>Pseudoalteromonas rubra S4059.</title>
        <authorList>
            <person name="Paulsen S."/>
            <person name="Wang X."/>
        </authorList>
    </citation>
    <scope>NUCLEOTIDE SEQUENCE [LARGE SCALE GENOMIC DNA]</scope>
    <source>
        <strain evidence="2 3">S4059</strain>
    </source>
</reference>
<dbReference type="EMBL" id="CP045429">
    <property type="protein sequence ID" value="QPB82493.1"/>
    <property type="molecule type" value="Genomic_DNA"/>
</dbReference>
<evidence type="ECO:0000313" key="2">
    <source>
        <dbReference type="EMBL" id="QPB82493.1"/>
    </source>
</evidence>
<evidence type="ECO:0000259" key="1">
    <source>
        <dbReference type="Pfam" id="PF12571"/>
    </source>
</evidence>
<gene>
    <name evidence="2" type="ORF">CWC22_005620</name>
</gene>
<sequence length="182" mass="20111">MNTYTPVITQQGLNAAVSAHDQGIKIEIAQIAVGDQGYIAHRDQIQLKNERNRVDVSGGKVVGAGHYNVTGTFKDTAQYAVREVGFFLNDQNRTLFAVWSHPENALFYQTPLAQIVQGFDLILNAVPGDSIDIHASGDLNLFYGEEFLTMALAQTKMASAQIQSNLRQIAFNEQLIQMRKAL</sequence>